<dbReference type="SUPFAM" id="SSF50129">
    <property type="entry name" value="GroES-like"/>
    <property type="match status" value="1"/>
</dbReference>
<dbReference type="NCBIfam" id="TIGR02823">
    <property type="entry name" value="oxido_YhdH"/>
    <property type="match status" value="1"/>
</dbReference>
<dbReference type="RefSeq" id="WP_390274716.1">
    <property type="nucleotide sequence ID" value="NZ_JBHRSA010000057.1"/>
</dbReference>
<dbReference type="InterPro" id="IPR051397">
    <property type="entry name" value="Zn-ADH-like_protein"/>
</dbReference>
<evidence type="ECO:0000259" key="1">
    <source>
        <dbReference type="SMART" id="SM00829"/>
    </source>
</evidence>
<evidence type="ECO:0000313" key="2">
    <source>
        <dbReference type="EMBL" id="MFC3041725.1"/>
    </source>
</evidence>
<reference evidence="3" key="1">
    <citation type="journal article" date="2019" name="Int. J. Syst. Evol. Microbiol.">
        <title>The Global Catalogue of Microorganisms (GCM) 10K type strain sequencing project: providing services to taxonomists for standard genome sequencing and annotation.</title>
        <authorList>
            <consortium name="The Broad Institute Genomics Platform"/>
            <consortium name="The Broad Institute Genome Sequencing Center for Infectious Disease"/>
            <person name="Wu L."/>
            <person name="Ma J."/>
        </authorList>
    </citation>
    <scope>NUCLEOTIDE SEQUENCE [LARGE SCALE GENOMIC DNA]</scope>
    <source>
        <strain evidence="3">KCTC 13128</strain>
    </source>
</reference>
<dbReference type="GO" id="GO:0043958">
    <property type="term" value="F:acryloyl-CoA reductase (NADH) activity"/>
    <property type="evidence" value="ECO:0007669"/>
    <property type="project" value="UniProtKB-EC"/>
</dbReference>
<keyword evidence="3" id="KW-1185">Reference proteome</keyword>
<dbReference type="Proteomes" id="UP001595279">
    <property type="component" value="Unassembled WGS sequence"/>
</dbReference>
<feature type="domain" description="Enoyl reductase (ER)" evidence="1">
    <location>
        <begin position="16"/>
        <end position="326"/>
    </location>
</feature>
<dbReference type="PANTHER" id="PTHR43677">
    <property type="entry name" value="SHORT-CHAIN DEHYDROGENASE/REDUCTASE"/>
    <property type="match status" value="1"/>
</dbReference>
<dbReference type="EMBL" id="JBHRSA010000057">
    <property type="protein sequence ID" value="MFC3041725.1"/>
    <property type="molecule type" value="Genomic_DNA"/>
</dbReference>
<dbReference type="Gene3D" id="3.40.50.720">
    <property type="entry name" value="NAD(P)-binding Rossmann-like Domain"/>
    <property type="match status" value="1"/>
</dbReference>
<dbReference type="InterPro" id="IPR020843">
    <property type="entry name" value="ER"/>
</dbReference>
<evidence type="ECO:0000313" key="3">
    <source>
        <dbReference type="Proteomes" id="UP001595279"/>
    </source>
</evidence>
<name>A0ABV7CZX2_9BACI</name>
<keyword evidence="2" id="KW-0560">Oxidoreductase</keyword>
<dbReference type="InterPro" id="IPR013154">
    <property type="entry name" value="ADH-like_N"/>
</dbReference>
<dbReference type="Pfam" id="PF08240">
    <property type="entry name" value="ADH_N"/>
    <property type="match status" value="1"/>
</dbReference>
<dbReference type="SMART" id="SM00829">
    <property type="entry name" value="PKS_ER"/>
    <property type="match status" value="1"/>
</dbReference>
<dbReference type="InterPro" id="IPR013149">
    <property type="entry name" value="ADH-like_C"/>
</dbReference>
<dbReference type="SUPFAM" id="SSF51735">
    <property type="entry name" value="NAD(P)-binding Rossmann-fold domains"/>
    <property type="match status" value="1"/>
</dbReference>
<dbReference type="PANTHER" id="PTHR43677:SF1">
    <property type="entry name" value="ACRYLYL-COA REDUCTASE ACUI-RELATED"/>
    <property type="match status" value="1"/>
</dbReference>
<dbReference type="EC" id="1.3.1.95" evidence="2"/>
<dbReference type="Gene3D" id="3.90.180.10">
    <property type="entry name" value="Medium-chain alcohol dehydrogenases, catalytic domain"/>
    <property type="match status" value="1"/>
</dbReference>
<proteinExistence type="predicted"/>
<dbReference type="Pfam" id="PF00107">
    <property type="entry name" value="ADH_zinc_N"/>
    <property type="match status" value="1"/>
</dbReference>
<sequence length="328" mass="35056">MDQFQALVLDKEKENGQLKVKQCDQSDLPDGDVTIRVAYSSVNYKDAIVGIQQQLVEKFPLVPGIDLAGTIIHSETPAFSEGDQVIVTSYALGTGHWGGYSEVARVPKEWVVPLPDGLTMREAMILGTAGLTAGLSIQRLEDNGLNPDKGPVLVAGATGGVGSLAVDMLAKKGYQVAAATGKSSEQEYLEKLGAAQIIDREEITDTAGTPTRKKQWAGAIDPVGGKTLQFILSSLQSGGSVATSGMVGGIEVSTTVLPFIGRGVNWLGIDSVQCPMELRREVWNRLADDLKPHSLETEIVHEVSLEEVPAVLDKILQSKVRGRTIVKL</sequence>
<comment type="caution">
    <text evidence="2">The sequence shown here is derived from an EMBL/GenBank/DDBJ whole genome shotgun (WGS) entry which is preliminary data.</text>
</comment>
<accession>A0ABV7CZX2</accession>
<gene>
    <name evidence="2" type="ORF">ACFOGI_15890</name>
</gene>
<organism evidence="2 3">
    <name type="scientific">Virgibacillus xinjiangensis</name>
    <dbReference type="NCBI Taxonomy" id="393090"/>
    <lineage>
        <taxon>Bacteria</taxon>
        <taxon>Bacillati</taxon>
        <taxon>Bacillota</taxon>
        <taxon>Bacilli</taxon>
        <taxon>Bacillales</taxon>
        <taxon>Bacillaceae</taxon>
        <taxon>Virgibacillus</taxon>
    </lineage>
</organism>
<dbReference type="InterPro" id="IPR014188">
    <property type="entry name" value="Acrylyl-CoA_reductase_AcuI"/>
</dbReference>
<dbReference type="InterPro" id="IPR011032">
    <property type="entry name" value="GroES-like_sf"/>
</dbReference>
<dbReference type="InterPro" id="IPR036291">
    <property type="entry name" value="NAD(P)-bd_dom_sf"/>
</dbReference>
<protein>
    <submittedName>
        <fullName evidence="2">Acryloyl-CoA reductase</fullName>
        <ecNumber evidence="2">1.3.1.95</ecNumber>
    </submittedName>
</protein>